<proteinExistence type="inferred from homology"/>
<keyword evidence="7" id="KW-0812">Transmembrane</keyword>
<evidence type="ECO:0000256" key="6">
    <source>
        <dbReference type="RuleBase" id="RU000363"/>
    </source>
</evidence>
<comment type="caution">
    <text evidence="8">The sequence shown here is derived from an EMBL/GenBank/DDBJ whole genome shotgun (WGS) entry which is preliminary data.</text>
</comment>
<feature type="transmembrane region" description="Helical" evidence="7">
    <location>
        <begin position="18"/>
        <end position="41"/>
    </location>
</feature>
<evidence type="ECO:0000256" key="7">
    <source>
        <dbReference type="SAM" id="Phobius"/>
    </source>
</evidence>
<name>A0AA88WX29_9ASTE</name>
<protein>
    <submittedName>
        <fullName evidence="8">Uncharacterized protein</fullName>
    </submittedName>
</protein>
<keyword evidence="5" id="KW-0560">Oxidoreductase</keyword>
<comment type="similarity">
    <text evidence="2 6">Belongs to the short-chain dehydrogenases/reductases (SDR) family.</text>
</comment>
<evidence type="ECO:0000313" key="9">
    <source>
        <dbReference type="Proteomes" id="UP001188597"/>
    </source>
</evidence>
<dbReference type="Pfam" id="PF00106">
    <property type="entry name" value="adh_short"/>
    <property type="match status" value="1"/>
</dbReference>
<keyword evidence="9" id="KW-1185">Reference proteome</keyword>
<organism evidence="8 9">
    <name type="scientific">Escallonia herrerae</name>
    <dbReference type="NCBI Taxonomy" id="1293975"/>
    <lineage>
        <taxon>Eukaryota</taxon>
        <taxon>Viridiplantae</taxon>
        <taxon>Streptophyta</taxon>
        <taxon>Embryophyta</taxon>
        <taxon>Tracheophyta</taxon>
        <taxon>Spermatophyta</taxon>
        <taxon>Magnoliopsida</taxon>
        <taxon>eudicotyledons</taxon>
        <taxon>Gunneridae</taxon>
        <taxon>Pentapetalae</taxon>
        <taxon>asterids</taxon>
        <taxon>campanulids</taxon>
        <taxon>Escalloniales</taxon>
        <taxon>Escalloniaceae</taxon>
        <taxon>Escallonia</taxon>
    </lineage>
</organism>
<evidence type="ECO:0000256" key="4">
    <source>
        <dbReference type="ARBA" id="ARBA00022968"/>
    </source>
</evidence>
<dbReference type="PANTHER" id="PTHR43391:SF91">
    <property type="entry name" value="OS04G0390700 PROTEIN"/>
    <property type="match status" value="1"/>
</dbReference>
<dbReference type="PANTHER" id="PTHR43391">
    <property type="entry name" value="RETINOL DEHYDROGENASE-RELATED"/>
    <property type="match status" value="1"/>
</dbReference>
<dbReference type="PROSITE" id="PS00061">
    <property type="entry name" value="ADH_SHORT"/>
    <property type="match status" value="1"/>
</dbReference>
<dbReference type="AlphaFoldDB" id="A0AA88WX29"/>
<dbReference type="Proteomes" id="UP001188597">
    <property type="component" value="Unassembled WGS sequence"/>
</dbReference>
<comment type="subcellular location">
    <subcellularLocation>
        <location evidence="1">Membrane</location>
        <topology evidence="1">Single-pass type II membrane protein</topology>
    </subcellularLocation>
</comment>
<evidence type="ECO:0000256" key="1">
    <source>
        <dbReference type="ARBA" id="ARBA00004606"/>
    </source>
</evidence>
<reference evidence="8" key="1">
    <citation type="submission" date="2022-12" db="EMBL/GenBank/DDBJ databases">
        <title>Draft genome assemblies for two species of Escallonia (Escalloniales).</title>
        <authorList>
            <person name="Chanderbali A."/>
            <person name="Dervinis C."/>
            <person name="Anghel I."/>
            <person name="Soltis D."/>
            <person name="Soltis P."/>
            <person name="Zapata F."/>
        </authorList>
    </citation>
    <scope>NUCLEOTIDE SEQUENCE</scope>
    <source>
        <strain evidence="8">UCBG64.0493</strain>
        <tissue evidence="8">Leaf</tissue>
    </source>
</reference>
<dbReference type="InterPro" id="IPR002347">
    <property type="entry name" value="SDR_fam"/>
</dbReference>
<accession>A0AA88WX29</accession>
<dbReference type="InterPro" id="IPR020904">
    <property type="entry name" value="Sc_DH/Rdtase_CS"/>
</dbReference>
<dbReference type="EMBL" id="JAVXUP010000164">
    <property type="protein sequence ID" value="KAK3035856.1"/>
    <property type="molecule type" value="Genomic_DNA"/>
</dbReference>
<dbReference type="InterPro" id="IPR036291">
    <property type="entry name" value="NAD(P)-bd_dom_sf"/>
</dbReference>
<keyword evidence="4" id="KW-0735">Signal-anchor</keyword>
<dbReference type="PRINTS" id="PR00081">
    <property type="entry name" value="GDHRDH"/>
</dbReference>
<dbReference type="Gene3D" id="3.40.50.720">
    <property type="entry name" value="NAD(P)-binding Rossmann-like Domain"/>
    <property type="match status" value="1"/>
</dbReference>
<keyword evidence="3" id="KW-0521">NADP</keyword>
<evidence type="ECO:0000256" key="5">
    <source>
        <dbReference type="ARBA" id="ARBA00023002"/>
    </source>
</evidence>
<dbReference type="GO" id="GO:0016491">
    <property type="term" value="F:oxidoreductase activity"/>
    <property type="evidence" value="ECO:0007669"/>
    <property type="project" value="UniProtKB-KW"/>
</dbReference>
<dbReference type="SUPFAM" id="SSF51735">
    <property type="entry name" value="NAD(P)-binding Rossmann-fold domains"/>
    <property type="match status" value="1"/>
</dbReference>
<keyword evidence="7" id="KW-0472">Membrane</keyword>
<dbReference type="GO" id="GO:0016020">
    <property type="term" value="C:membrane"/>
    <property type="evidence" value="ECO:0007669"/>
    <property type="project" value="UniProtKB-SubCell"/>
</dbReference>
<keyword evidence="7" id="KW-1133">Transmembrane helix</keyword>
<evidence type="ECO:0000256" key="3">
    <source>
        <dbReference type="ARBA" id="ARBA00022857"/>
    </source>
</evidence>
<gene>
    <name evidence="8" type="ORF">RJ639_032993</name>
</gene>
<dbReference type="PRINTS" id="PR00080">
    <property type="entry name" value="SDRFAMILY"/>
</dbReference>
<evidence type="ECO:0000256" key="2">
    <source>
        <dbReference type="ARBA" id="ARBA00006484"/>
    </source>
</evidence>
<dbReference type="GO" id="GO:0005829">
    <property type="term" value="C:cytosol"/>
    <property type="evidence" value="ECO:0007669"/>
    <property type="project" value="TreeGrafter"/>
</dbReference>
<evidence type="ECO:0000313" key="8">
    <source>
        <dbReference type="EMBL" id="KAK3035856.1"/>
    </source>
</evidence>
<sequence length="322" mass="36042">MGHNHVIHHFLNALAKPLLFGCLCLLLPIFFIFKFLYTFYLHHCNKTMEGKVVIVTGASSGIGEQLSYEDAKKRARLQIVARREESLQQVEKTARGLGSPDVVPICADVSNVNDCKRFVDATIKHFGRLDDLVNNAGISSVCSVEDTTDISKFVPLMDINFWCCVYPTYFSIPYLKKTRGKIIVNSSVSAILNPPTLAIYSASKAALLSFYEALRVELAPAIKITIATLGIVETEMTQGKHLSKEEIIKLPVMSSQVCAKAVLDAVERRERNVTEPKWYKAFVLLKGLCPEVTDWCYRTFYFKPFSSEKMNAPISLSQDKAS</sequence>